<evidence type="ECO:0000256" key="17">
    <source>
        <dbReference type="HAMAP-Rule" id="MF_01006"/>
    </source>
</evidence>
<dbReference type="GO" id="GO:0050380">
    <property type="term" value="F:undecaprenyl-diphosphatase activity"/>
    <property type="evidence" value="ECO:0007669"/>
    <property type="project" value="UniProtKB-EC"/>
</dbReference>
<sequence>MTELSYLQAVVIGALQGVTELFPVSSLGHSVLVPAWIGGSWRHLVTENSTGNSEGSPYLAFIVALHVATAAALLAFYRKDWVRIIRAFVSTVRTRRVETSAERLAWLLIVATVPVGLTGLALEHTFRTLFAKPLAAAVFLTVNGLILLVGERLRRGSEVRQAAARRAAVSAGPGAVLEAGITAESGNRQLDTLSYREAGVIGLFQTLALLAGISRSGITMVGGLLRGLDHEDAAKFSFLLATPVILAAGLLKLPSLAGPAGAHIHGQVIVGFFTAAIAAYVAVRFLSRYFTTRTLTPFAVYCLLAGGASIIQFA</sequence>
<evidence type="ECO:0000256" key="1">
    <source>
        <dbReference type="ARBA" id="ARBA00004651"/>
    </source>
</evidence>
<gene>
    <name evidence="17" type="primary">uppP</name>
    <name evidence="18" type="ORF">VXC91_04120</name>
</gene>
<feature type="transmembrane region" description="Helical" evidence="17">
    <location>
        <begin position="104"/>
        <end position="122"/>
    </location>
</feature>
<evidence type="ECO:0000313" key="19">
    <source>
        <dbReference type="Proteomes" id="UP001333996"/>
    </source>
</evidence>
<feature type="transmembrane region" description="Helical" evidence="17">
    <location>
        <begin position="134"/>
        <end position="150"/>
    </location>
</feature>
<dbReference type="EC" id="3.6.1.27" evidence="3 17"/>
<evidence type="ECO:0000256" key="15">
    <source>
        <dbReference type="ARBA" id="ARBA00032932"/>
    </source>
</evidence>
<comment type="miscellaneous">
    <text evidence="17">Bacitracin is thought to be involved in the inhibition of peptidoglycan synthesis by sequestering undecaprenyl diphosphate, thereby reducing the pool of lipid carrier available.</text>
</comment>
<reference evidence="18" key="1">
    <citation type="submission" date="2024-01" db="EMBL/GenBank/DDBJ databases">
        <title>First draft genome sequence data of TA4-1, the type strain of Gram-positive actinobacterium Streptomyces chiangmaiensis.</title>
        <authorList>
            <person name="Yasawong M."/>
            <person name="Nantapong N."/>
        </authorList>
    </citation>
    <scope>NUCLEOTIDE SEQUENCE</scope>
    <source>
        <strain evidence="18">TA4-1</strain>
    </source>
</reference>
<dbReference type="EMBL" id="JAYWVC010000007">
    <property type="protein sequence ID" value="MED7821189.1"/>
    <property type="molecule type" value="Genomic_DNA"/>
</dbReference>
<evidence type="ECO:0000256" key="5">
    <source>
        <dbReference type="ARBA" id="ARBA00022475"/>
    </source>
</evidence>
<organism evidence="18 19">
    <name type="scientific">Streptomyces chiangmaiensis</name>
    <dbReference type="NCBI Taxonomy" id="766497"/>
    <lineage>
        <taxon>Bacteria</taxon>
        <taxon>Bacillati</taxon>
        <taxon>Actinomycetota</taxon>
        <taxon>Actinomycetes</taxon>
        <taxon>Kitasatosporales</taxon>
        <taxon>Streptomycetaceae</taxon>
        <taxon>Streptomyces</taxon>
    </lineage>
</organism>
<dbReference type="RefSeq" id="WP_329505159.1">
    <property type="nucleotide sequence ID" value="NZ_BAAAYZ010000078.1"/>
</dbReference>
<comment type="function">
    <text evidence="17">Catalyzes the dephosphorylation of undecaprenyl diphosphate (UPP). Confers resistance to bacitracin.</text>
</comment>
<comment type="subcellular location">
    <subcellularLocation>
        <location evidence="1 17">Cell membrane</location>
        <topology evidence="1 17">Multi-pass membrane protein</topology>
    </subcellularLocation>
</comment>
<evidence type="ECO:0000256" key="13">
    <source>
        <dbReference type="ARBA" id="ARBA00023316"/>
    </source>
</evidence>
<dbReference type="Pfam" id="PF02673">
    <property type="entry name" value="BacA"/>
    <property type="match status" value="1"/>
</dbReference>
<feature type="transmembrane region" description="Helical" evidence="17">
    <location>
        <begin position="236"/>
        <end position="258"/>
    </location>
</feature>
<keyword evidence="19" id="KW-1185">Reference proteome</keyword>
<keyword evidence="5 17" id="KW-1003">Cell membrane</keyword>
<dbReference type="PANTHER" id="PTHR30622:SF4">
    <property type="entry name" value="UNDECAPRENYL-DIPHOSPHATASE"/>
    <property type="match status" value="1"/>
</dbReference>
<evidence type="ECO:0000256" key="2">
    <source>
        <dbReference type="ARBA" id="ARBA00010621"/>
    </source>
</evidence>
<comment type="caution">
    <text evidence="18">The sequence shown here is derived from an EMBL/GenBank/DDBJ whole genome shotgun (WGS) entry which is preliminary data.</text>
</comment>
<dbReference type="HAMAP" id="MF_01006">
    <property type="entry name" value="Undec_diphosphatase"/>
    <property type="match status" value="1"/>
</dbReference>
<feature type="transmembrane region" description="Helical" evidence="17">
    <location>
        <begin position="58"/>
        <end position="77"/>
    </location>
</feature>
<evidence type="ECO:0000256" key="10">
    <source>
        <dbReference type="ARBA" id="ARBA00022989"/>
    </source>
</evidence>
<feature type="transmembrane region" description="Helical" evidence="17">
    <location>
        <begin position="264"/>
        <end position="283"/>
    </location>
</feature>
<keyword evidence="10 17" id="KW-1133">Transmembrane helix</keyword>
<evidence type="ECO:0000256" key="3">
    <source>
        <dbReference type="ARBA" id="ARBA00012374"/>
    </source>
</evidence>
<keyword evidence="8 17" id="KW-0133">Cell shape</keyword>
<dbReference type="NCBIfam" id="NF001395">
    <property type="entry name" value="PRK00281.3-1"/>
    <property type="match status" value="1"/>
</dbReference>
<evidence type="ECO:0000256" key="14">
    <source>
        <dbReference type="ARBA" id="ARBA00032707"/>
    </source>
</evidence>
<dbReference type="PANTHER" id="PTHR30622">
    <property type="entry name" value="UNDECAPRENYL-DIPHOSPHATASE"/>
    <property type="match status" value="1"/>
</dbReference>
<evidence type="ECO:0000256" key="7">
    <source>
        <dbReference type="ARBA" id="ARBA00022801"/>
    </source>
</evidence>
<proteinExistence type="inferred from homology"/>
<comment type="catalytic activity">
    <reaction evidence="16 17">
        <text>di-trans,octa-cis-undecaprenyl diphosphate + H2O = di-trans,octa-cis-undecaprenyl phosphate + phosphate + H(+)</text>
        <dbReference type="Rhea" id="RHEA:28094"/>
        <dbReference type="ChEBI" id="CHEBI:15377"/>
        <dbReference type="ChEBI" id="CHEBI:15378"/>
        <dbReference type="ChEBI" id="CHEBI:43474"/>
        <dbReference type="ChEBI" id="CHEBI:58405"/>
        <dbReference type="ChEBI" id="CHEBI:60392"/>
        <dbReference type="EC" id="3.6.1.27"/>
    </reaction>
</comment>
<evidence type="ECO:0000256" key="9">
    <source>
        <dbReference type="ARBA" id="ARBA00022984"/>
    </source>
</evidence>
<keyword evidence="12 17" id="KW-0046">Antibiotic resistance</keyword>
<accession>A0ABU7FAM9</accession>
<protein>
    <recommendedName>
        <fullName evidence="4 17">Undecaprenyl-diphosphatase</fullName>
        <ecNumber evidence="3 17">3.6.1.27</ecNumber>
    </recommendedName>
    <alternativeName>
        <fullName evidence="15 17">Bacitracin resistance protein</fullName>
    </alternativeName>
    <alternativeName>
        <fullName evidence="14 17">Undecaprenyl pyrophosphate phosphatase</fullName>
    </alternativeName>
</protein>
<name>A0ABU7FAM9_9ACTN</name>
<evidence type="ECO:0000256" key="11">
    <source>
        <dbReference type="ARBA" id="ARBA00023136"/>
    </source>
</evidence>
<evidence type="ECO:0000313" key="18">
    <source>
        <dbReference type="EMBL" id="MED7821189.1"/>
    </source>
</evidence>
<keyword evidence="9 17" id="KW-0573">Peptidoglycan synthesis</keyword>
<dbReference type="Proteomes" id="UP001333996">
    <property type="component" value="Unassembled WGS sequence"/>
</dbReference>
<keyword evidence="6 17" id="KW-0812">Transmembrane</keyword>
<dbReference type="InterPro" id="IPR003824">
    <property type="entry name" value="UppP"/>
</dbReference>
<evidence type="ECO:0000256" key="8">
    <source>
        <dbReference type="ARBA" id="ARBA00022960"/>
    </source>
</evidence>
<evidence type="ECO:0000256" key="6">
    <source>
        <dbReference type="ARBA" id="ARBA00022692"/>
    </source>
</evidence>
<evidence type="ECO:0000256" key="12">
    <source>
        <dbReference type="ARBA" id="ARBA00023251"/>
    </source>
</evidence>
<keyword evidence="13 17" id="KW-0961">Cell wall biogenesis/degradation</keyword>
<evidence type="ECO:0000256" key="16">
    <source>
        <dbReference type="ARBA" id="ARBA00047594"/>
    </source>
</evidence>
<comment type="similarity">
    <text evidence="2 17">Belongs to the UppP family.</text>
</comment>
<feature type="transmembrane region" description="Helical" evidence="17">
    <location>
        <begin position="295"/>
        <end position="313"/>
    </location>
</feature>
<evidence type="ECO:0000256" key="4">
    <source>
        <dbReference type="ARBA" id="ARBA00021581"/>
    </source>
</evidence>
<keyword evidence="7 17" id="KW-0378">Hydrolase</keyword>
<keyword evidence="11 17" id="KW-0472">Membrane</keyword>